<reference evidence="5" key="1">
    <citation type="journal article" date="2020" name="Stud. Mycol.">
        <title>101 Dothideomycetes genomes: a test case for predicting lifestyles and emergence of pathogens.</title>
        <authorList>
            <person name="Haridas S."/>
            <person name="Albert R."/>
            <person name="Binder M."/>
            <person name="Bloem J."/>
            <person name="Labutti K."/>
            <person name="Salamov A."/>
            <person name="Andreopoulos B."/>
            <person name="Baker S."/>
            <person name="Barry K."/>
            <person name="Bills G."/>
            <person name="Bluhm B."/>
            <person name="Cannon C."/>
            <person name="Castanera R."/>
            <person name="Culley D."/>
            <person name="Daum C."/>
            <person name="Ezra D."/>
            <person name="Gonzalez J."/>
            <person name="Henrissat B."/>
            <person name="Kuo A."/>
            <person name="Liang C."/>
            <person name="Lipzen A."/>
            <person name="Lutzoni F."/>
            <person name="Magnuson J."/>
            <person name="Mondo S."/>
            <person name="Nolan M."/>
            <person name="Ohm R."/>
            <person name="Pangilinan J."/>
            <person name="Park H.-J."/>
            <person name="Ramirez L."/>
            <person name="Alfaro M."/>
            <person name="Sun H."/>
            <person name="Tritt A."/>
            <person name="Yoshinaga Y."/>
            <person name="Zwiers L.-H."/>
            <person name="Turgeon B."/>
            <person name="Goodwin S."/>
            <person name="Spatafora J."/>
            <person name="Crous P."/>
            <person name="Grigoriev I."/>
        </authorList>
    </citation>
    <scope>NUCLEOTIDE SEQUENCE</scope>
    <source>
        <strain evidence="5">CBS 121167</strain>
    </source>
</reference>
<feature type="chain" id="PRO_5025678250" description="Tyrosinase copper-binding domain-containing protein" evidence="3">
    <location>
        <begin position="22"/>
        <end position="315"/>
    </location>
</feature>
<evidence type="ECO:0000256" key="2">
    <source>
        <dbReference type="ARBA" id="ARBA00023008"/>
    </source>
</evidence>
<dbReference type="GeneID" id="54296322"/>
<dbReference type="RefSeq" id="XP_033399687.1">
    <property type="nucleotide sequence ID" value="XM_033538826.1"/>
</dbReference>
<evidence type="ECO:0000313" key="6">
    <source>
        <dbReference type="Proteomes" id="UP000799438"/>
    </source>
</evidence>
<dbReference type="EMBL" id="ML995480">
    <property type="protein sequence ID" value="KAF2143975.1"/>
    <property type="molecule type" value="Genomic_DNA"/>
</dbReference>
<evidence type="ECO:0000256" key="1">
    <source>
        <dbReference type="ARBA" id="ARBA00022723"/>
    </source>
</evidence>
<keyword evidence="6" id="KW-1185">Reference proteome</keyword>
<name>A0A6A6BKX9_9PEZI</name>
<dbReference type="PANTHER" id="PTHR11474:SF126">
    <property type="entry name" value="TYROSINASE-LIKE PROTEIN TYR-1-RELATED"/>
    <property type="match status" value="1"/>
</dbReference>
<feature type="domain" description="Tyrosinase copper-binding" evidence="4">
    <location>
        <begin position="241"/>
        <end position="252"/>
    </location>
</feature>
<feature type="signal peptide" evidence="3">
    <location>
        <begin position="1"/>
        <end position="21"/>
    </location>
</feature>
<proteinExistence type="predicted"/>
<protein>
    <recommendedName>
        <fullName evidence="4">Tyrosinase copper-binding domain-containing protein</fullName>
    </recommendedName>
</protein>
<keyword evidence="2" id="KW-0186">Copper</keyword>
<dbReference type="PRINTS" id="PR00092">
    <property type="entry name" value="TYROSINASE"/>
</dbReference>
<evidence type="ECO:0000313" key="5">
    <source>
        <dbReference type="EMBL" id="KAF2143975.1"/>
    </source>
</evidence>
<dbReference type="SUPFAM" id="SSF48056">
    <property type="entry name" value="Di-copper centre-containing domain"/>
    <property type="match status" value="1"/>
</dbReference>
<evidence type="ECO:0000256" key="3">
    <source>
        <dbReference type="SAM" id="SignalP"/>
    </source>
</evidence>
<dbReference type="GO" id="GO:0016491">
    <property type="term" value="F:oxidoreductase activity"/>
    <property type="evidence" value="ECO:0007669"/>
    <property type="project" value="InterPro"/>
</dbReference>
<dbReference type="InterPro" id="IPR050316">
    <property type="entry name" value="Tyrosinase/Hemocyanin"/>
</dbReference>
<dbReference type="GO" id="GO:0046872">
    <property type="term" value="F:metal ion binding"/>
    <property type="evidence" value="ECO:0007669"/>
    <property type="project" value="UniProtKB-KW"/>
</dbReference>
<organism evidence="5 6">
    <name type="scientific">Aplosporella prunicola CBS 121167</name>
    <dbReference type="NCBI Taxonomy" id="1176127"/>
    <lineage>
        <taxon>Eukaryota</taxon>
        <taxon>Fungi</taxon>
        <taxon>Dikarya</taxon>
        <taxon>Ascomycota</taxon>
        <taxon>Pezizomycotina</taxon>
        <taxon>Dothideomycetes</taxon>
        <taxon>Dothideomycetes incertae sedis</taxon>
        <taxon>Botryosphaeriales</taxon>
        <taxon>Aplosporellaceae</taxon>
        <taxon>Aplosporella</taxon>
    </lineage>
</organism>
<dbReference type="Proteomes" id="UP000799438">
    <property type="component" value="Unassembled WGS sequence"/>
</dbReference>
<dbReference type="InterPro" id="IPR002227">
    <property type="entry name" value="Tyrosinase_Cu-bd"/>
</dbReference>
<sequence>MLIAQLLSLSALAVALPAGQAASSTCTDQRKRLEWRQLNDGDRASFVQSVQCLTTKPSRLDLNTTLYDDFAHVHQALDKKINLVGSFLPWHRYFVHVYEKALQDCGYNGTATYWDWTLDAEDPVNSKIWDAESGLGGNGNSDKAEKHGDNTYNCVTDGPFADLKPAYHNDDEESHCLSREFNSGSEKPGDMFKEEYSKMSLKRIQGRFDYQNFRVQLEEGPHLAINTGVGGDMATPTAPNDPLFFLHHAQIDRLWWEWQQKLPSQRNKEYSGIKTQDDDSSQVSLDDTLEMLGLADDVKVKDVMTTDTDLLCYKY</sequence>
<dbReference type="PANTHER" id="PTHR11474">
    <property type="entry name" value="TYROSINASE FAMILY MEMBER"/>
    <property type="match status" value="1"/>
</dbReference>
<dbReference type="AlphaFoldDB" id="A0A6A6BKX9"/>
<dbReference type="Pfam" id="PF00264">
    <property type="entry name" value="Tyrosinase"/>
    <property type="match status" value="1"/>
</dbReference>
<dbReference type="OrthoDB" id="6132182at2759"/>
<dbReference type="PROSITE" id="PS00498">
    <property type="entry name" value="TYROSINASE_2"/>
    <property type="match status" value="1"/>
</dbReference>
<gene>
    <name evidence="5" type="ORF">K452DRAFT_267041</name>
</gene>
<dbReference type="Gene3D" id="1.10.1280.10">
    <property type="entry name" value="Di-copper center containing domain from catechol oxidase"/>
    <property type="match status" value="1"/>
</dbReference>
<dbReference type="InterPro" id="IPR008922">
    <property type="entry name" value="Di-copper_centre_dom_sf"/>
</dbReference>
<evidence type="ECO:0000259" key="4">
    <source>
        <dbReference type="PROSITE" id="PS00498"/>
    </source>
</evidence>
<keyword evidence="1" id="KW-0479">Metal-binding</keyword>
<accession>A0A6A6BKX9</accession>
<keyword evidence="3" id="KW-0732">Signal</keyword>